<reference evidence="2 3" key="1">
    <citation type="submission" date="2020-04" db="EMBL/GenBank/DDBJ databases">
        <title>Perkinsus olseni comparative genomics.</title>
        <authorList>
            <person name="Bogema D.R."/>
        </authorList>
    </citation>
    <scope>NUCLEOTIDE SEQUENCE [LARGE SCALE GENOMIC DNA]</scope>
    <source>
        <strain evidence="2 3">ATCC PRA-207</strain>
    </source>
</reference>
<keyword evidence="1" id="KW-0175">Coiled coil</keyword>
<dbReference type="Gene3D" id="1.20.1270.70">
    <property type="entry name" value="Designed single chain three-helix bundle"/>
    <property type="match status" value="1"/>
</dbReference>
<evidence type="ECO:0000313" key="3">
    <source>
        <dbReference type="Proteomes" id="UP000553632"/>
    </source>
</evidence>
<proteinExistence type="predicted"/>
<sequence>MVNLAHWALPWMTIMTRGMTVRAASKGSGGRRRPSREPAECASLDHTDTLKEQMSKLSNGLTKLTEKVTKMSERFSKLTEKVATLTKQVVSELYNENKRLRETVKKLDTRMSGLLSFNEQVKTEPGRCTIRRLDSFISVSNDMSRHRVLWEMYEPRSGSKELGQKMTSFESLLHYNDSMTITFVDSESNTKVEFKGDSEEILRKMGRLYPIGHLLEDIYKALEYCMYTLTCSQLIETIEQTPPKRYKPGKDWMKNFISENMGEAVSRAKRYGKVGDVRM</sequence>
<name>A0A7J6QUM0_PEROL</name>
<dbReference type="AlphaFoldDB" id="A0A7J6QUM0"/>
<comment type="caution">
    <text evidence="2">The sequence shown here is derived from an EMBL/GenBank/DDBJ whole genome shotgun (WGS) entry which is preliminary data.</text>
</comment>
<dbReference type="Proteomes" id="UP000553632">
    <property type="component" value="Unassembled WGS sequence"/>
</dbReference>
<feature type="coiled-coil region" evidence="1">
    <location>
        <begin position="61"/>
        <end position="110"/>
    </location>
</feature>
<keyword evidence="3" id="KW-1185">Reference proteome</keyword>
<protein>
    <submittedName>
        <fullName evidence="2">Uncharacterized protein</fullName>
    </submittedName>
</protein>
<accession>A0A7J6QUM0</accession>
<organism evidence="2 3">
    <name type="scientific">Perkinsus olseni</name>
    <name type="common">Perkinsus atlanticus</name>
    <dbReference type="NCBI Taxonomy" id="32597"/>
    <lineage>
        <taxon>Eukaryota</taxon>
        <taxon>Sar</taxon>
        <taxon>Alveolata</taxon>
        <taxon>Perkinsozoa</taxon>
        <taxon>Perkinsea</taxon>
        <taxon>Perkinsida</taxon>
        <taxon>Perkinsidae</taxon>
        <taxon>Perkinsus</taxon>
    </lineage>
</organism>
<evidence type="ECO:0000256" key="1">
    <source>
        <dbReference type="SAM" id="Coils"/>
    </source>
</evidence>
<gene>
    <name evidence="2" type="ORF">FOZ63_010776</name>
</gene>
<evidence type="ECO:0000313" key="2">
    <source>
        <dbReference type="EMBL" id="KAF4712155.1"/>
    </source>
</evidence>
<dbReference type="EMBL" id="JABANO010030276">
    <property type="protein sequence ID" value="KAF4712155.1"/>
    <property type="molecule type" value="Genomic_DNA"/>
</dbReference>